<evidence type="ECO:0000313" key="14">
    <source>
        <dbReference type="Proteomes" id="UP000326336"/>
    </source>
</evidence>
<dbReference type="InterPro" id="IPR039430">
    <property type="entry name" value="Thymidylate_kin-like_dom"/>
</dbReference>
<dbReference type="PROSITE" id="PS01331">
    <property type="entry name" value="THYMIDYLATE_KINASE"/>
    <property type="match status" value="1"/>
</dbReference>
<keyword evidence="4 10" id="KW-0808">Transferase</keyword>
<dbReference type="Proteomes" id="UP000326336">
    <property type="component" value="Unassembled WGS sequence"/>
</dbReference>
<dbReference type="InterPro" id="IPR018094">
    <property type="entry name" value="Thymidylate_kinase"/>
</dbReference>
<evidence type="ECO:0000256" key="11">
    <source>
        <dbReference type="SAM" id="MobiDB-lite"/>
    </source>
</evidence>
<dbReference type="EC" id="2.7.4.9" evidence="2 10"/>
<comment type="similarity">
    <text evidence="1 10">Belongs to the thymidylate kinase family.</text>
</comment>
<comment type="catalytic activity">
    <reaction evidence="9 10">
        <text>dTMP + ATP = dTDP + ADP</text>
        <dbReference type="Rhea" id="RHEA:13517"/>
        <dbReference type="ChEBI" id="CHEBI:30616"/>
        <dbReference type="ChEBI" id="CHEBI:58369"/>
        <dbReference type="ChEBI" id="CHEBI:63528"/>
        <dbReference type="ChEBI" id="CHEBI:456216"/>
        <dbReference type="EC" id="2.7.4.9"/>
    </reaction>
</comment>
<dbReference type="SUPFAM" id="SSF52540">
    <property type="entry name" value="P-loop containing nucleoside triphosphate hydrolases"/>
    <property type="match status" value="1"/>
</dbReference>
<evidence type="ECO:0000256" key="10">
    <source>
        <dbReference type="HAMAP-Rule" id="MF_00165"/>
    </source>
</evidence>
<keyword evidence="8 10" id="KW-0067">ATP-binding</keyword>
<dbReference type="AlphaFoldDB" id="A0A5N5RFK7"/>
<keyword evidence="5 10" id="KW-0545">Nucleotide biosynthesis</keyword>
<feature type="region of interest" description="Disordered" evidence="11">
    <location>
        <begin position="59"/>
        <end position="92"/>
    </location>
</feature>
<dbReference type="GO" id="GO:0006227">
    <property type="term" value="P:dUDP biosynthetic process"/>
    <property type="evidence" value="ECO:0007669"/>
    <property type="project" value="TreeGrafter"/>
</dbReference>
<evidence type="ECO:0000256" key="7">
    <source>
        <dbReference type="ARBA" id="ARBA00022777"/>
    </source>
</evidence>
<dbReference type="GO" id="GO:0005524">
    <property type="term" value="F:ATP binding"/>
    <property type="evidence" value="ECO:0007669"/>
    <property type="project" value="UniProtKB-UniRule"/>
</dbReference>
<comment type="caution">
    <text evidence="13">The sequence shown here is derived from an EMBL/GenBank/DDBJ whole genome shotgun (WGS) entry which is preliminary data.</text>
</comment>
<dbReference type="Pfam" id="PF02223">
    <property type="entry name" value="Thymidylate_kin"/>
    <property type="match status" value="2"/>
</dbReference>
<feature type="compositionally biased region" description="Basic and acidic residues" evidence="11">
    <location>
        <begin position="60"/>
        <end position="74"/>
    </location>
</feature>
<dbReference type="EMBL" id="RQSP01000031">
    <property type="protein sequence ID" value="KAB5606046.1"/>
    <property type="molecule type" value="Genomic_DNA"/>
</dbReference>
<name>A0A5N5RFK7_9BIFI</name>
<evidence type="ECO:0000259" key="12">
    <source>
        <dbReference type="Pfam" id="PF02223"/>
    </source>
</evidence>
<dbReference type="PANTHER" id="PTHR10344">
    <property type="entry name" value="THYMIDYLATE KINASE"/>
    <property type="match status" value="1"/>
</dbReference>
<evidence type="ECO:0000256" key="5">
    <source>
        <dbReference type="ARBA" id="ARBA00022727"/>
    </source>
</evidence>
<dbReference type="InterPro" id="IPR027417">
    <property type="entry name" value="P-loop_NTPase"/>
</dbReference>
<dbReference type="GO" id="GO:0005829">
    <property type="term" value="C:cytosol"/>
    <property type="evidence" value="ECO:0007669"/>
    <property type="project" value="TreeGrafter"/>
</dbReference>
<dbReference type="HAMAP" id="MF_00165">
    <property type="entry name" value="Thymidylate_kinase"/>
    <property type="match status" value="1"/>
</dbReference>
<organism evidence="13 14">
    <name type="scientific">Bifidobacterium jacchi</name>
    <dbReference type="NCBI Taxonomy" id="2490545"/>
    <lineage>
        <taxon>Bacteria</taxon>
        <taxon>Bacillati</taxon>
        <taxon>Actinomycetota</taxon>
        <taxon>Actinomycetes</taxon>
        <taxon>Bifidobacteriales</taxon>
        <taxon>Bifidobacteriaceae</taxon>
        <taxon>Bifidobacterium</taxon>
    </lineage>
</organism>
<feature type="domain" description="Thymidylate kinase-like" evidence="12">
    <location>
        <begin position="99"/>
        <end position="236"/>
    </location>
</feature>
<dbReference type="PANTHER" id="PTHR10344:SF4">
    <property type="entry name" value="UMP-CMP KINASE 2, MITOCHONDRIAL"/>
    <property type="match status" value="1"/>
</dbReference>
<feature type="binding site" evidence="10">
    <location>
        <begin position="10"/>
        <end position="17"/>
    </location>
    <ligand>
        <name>ATP</name>
        <dbReference type="ChEBI" id="CHEBI:30616"/>
    </ligand>
</feature>
<evidence type="ECO:0000256" key="9">
    <source>
        <dbReference type="ARBA" id="ARBA00048743"/>
    </source>
</evidence>
<dbReference type="GO" id="GO:0006235">
    <property type="term" value="P:dTTP biosynthetic process"/>
    <property type="evidence" value="ECO:0007669"/>
    <property type="project" value="UniProtKB-UniRule"/>
</dbReference>
<accession>A0A5N5RFK7</accession>
<protein>
    <recommendedName>
        <fullName evidence="3 10">Thymidylate kinase</fullName>
        <ecNumber evidence="2 10">2.7.4.9</ecNumber>
    </recommendedName>
    <alternativeName>
        <fullName evidence="10">dTMP kinase</fullName>
    </alternativeName>
</protein>
<evidence type="ECO:0000256" key="8">
    <source>
        <dbReference type="ARBA" id="ARBA00022840"/>
    </source>
</evidence>
<feature type="compositionally biased region" description="Polar residues" evidence="11">
    <location>
        <begin position="78"/>
        <end position="92"/>
    </location>
</feature>
<dbReference type="OrthoDB" id="9774907at2"/>
<dbReference type="GO" id="GO:0006233">
    <property type="term" value="P:dTDP biosynthetic process"/>
    <property type="evidence" value="ECO:0007669"/>
    <property type="project" value="InterPro"/>
</dbReference>
<evidence type="ECO:0000256" key="4">
    <source>
        <dbReference type="ARBA" id="ARBA00022679"/>
    </source>
</evidence>
<dbReference type="InterPro" id="IPR018095">
    <property type="entry name" value="Thymidylate_kin_CS"/>
</dbReference>
<keyword evidence="14" id="KW-1185">Reference proteome</keyword>
<dbReference type="GO" id="GO:0004798">
    <property type="term" value="F:dTMP kinase activity"/>
    <property type="evidence" value="ECO:0007669"/>
    <property type="project" value="UniProtKB-UniRule"/>
</dbReference>
<proteinExistence type="inferred from homology"/>
<evidence type="ECO:0000313" key="13">
    <source>
        <dbReference type="EMBL" id="KAB5606046.1"/>
    </source>
</evidence>
<evidence type="ECO:0000256" key="6">
    <source>
        <dbReference type="ARBA" id="ARBA00022741"/>
    </source>
</evidence>
<dbReference type="Gene3D" id="3.40.50.300">
    <property type="entry name" value="P-loop containing nucleotide triphosphate hydrolases"/>
    <property type="match status" value="1"/>
</dbReference>
<comment type="function">
    <text evidence="10">Phosphorylation of dTMP to form dTDP in both de novo and salvage pathways of dTTP synthesis.</text>
</comment>
<evidence type="ECO:0000256" key="2">
    <source>
        <dbReference type="ARBA" id="ARBA00012980"/>
    </source>
</evidence>
<feature type="compositionally biased region" description="Acidic residues" evidence="11">
    <location>
        <begin position="285"/>
        <end position="297"/>
    </location>
</feature>
<gene>
    <name evidence="10 13" type="primary">tmk</name>
    <name evidence="13" type="ORF">EHS19_08220</name>
</gene>
<keyword evidence="6 10" id="KW-0547">Nucleotide-binding</keyword>
<reference evidence="13 14" key="1">
    <citation type="journal article" date="2019" name="Int. J. Syst. Evol. Microbiol.">
        <title>Bifidobacterium jacchi sp. nov., isolated from the faeces of a baby common marmoset (Callithrix jacchus).</title>
        <authorList>
            <person name="Modesto M."/>
            <person name="Watanabe K."/>
            <person name="Arita M."/>
            <person name="Satti M."/>
            <person name="Oki K."/>
            <person name="Sciavilla P."/>
            <person name="Patavino C."/>
            <person name="Camma C."/>
            <person name="Michelini S."/>
            <person name="Sgorbati B."/>
            <person name="Mattarelli P."/>
        </authorList>
    </citation>
    <scope>NUCLEOTIDE SEQUENCE [LARGE SCALE GENOMIC DNA]</scope>
    <source>
        <strain evidence="13 14">MRM 9.3</strain>
    </source>
</reference>
<evidence type="ECO:0000256" key="1">
    <source>
        <dbReference type="ARBA" id="ARBA00009776"/>
    </source>
</evidence>
<feature type="region of interest" description="Disordered" evidence="11">
    <location>
        <begin position="282"/>
        <end position="305"/>
    </location>
</feature>
<feature type="domain" description="Thymidylate kinase-like" evidence="12">
    <location>
        <begin position="8"/>
        <end position="56"/>
    </location>
</feature>
<sequence>MTGLFISFEGVDGVGKTTQVERLRDYLCGRGLTVRTTREPGGTPLGVALRRLLLEGVAKQSEDGEDGGRGEQSEARGNAQSNAQRNAQCATQSADIAHSADIAPRAEALIFAADRAQHVAEVIRPALRRGEVVVTDRYIDSSLAYQAGGRELTADEVRSLSMWATGDLLPDRTYLLDMDPRRSHARLDHSEDRMESAGDEFQRRTRQAFLDLAAADPARFVVVDAAESVDEVWQTIRADVDQLIADGYGDSRLRAAAGAIAAAATPAPVAAAPALASLIPNSADSADDAADPDDTDASESRERER</sequence>
<dbReference type="NCBIfam" id="TIGR00041">
    <property type="entry name" value="DTMP_kinase"/>
    <property type="match status" value="1"/>
</dbReference>
<keyword evidence="7 10" id="KW-0418">Kinase</keyword>
<evidence type="ECO:0000256" key="3">
    <source>
        <dbReference type="ARBA" id="ARBA00017144"/>
    </source>
</evidence>
<dbReference type="CDD" id="cd01672">
    <property type="entry name" value="TMPK"/>
    <property type="match status" value="1"/>
</dbReference>